<evidence type="ECO:0000313" key="15">
    <source>
        <dbReference type="Proteomes" id="UP000472676"/>
    </source>
</evidence>
<comment type="pathway">
    <text evidence="3">Amino-acid biosynthesis; L-tryptophan biosynthesis; L-tryptophan from chorismate: step 5/5.</text>
</comment>
<evidence type="ECO:0000256" key="11">
    <source>
        <dbReference type="ARBA" id="ARBA00023239"/>
    </source>
</evidence>
<comment type="function">
    <text evidence="2">The beta subunit is responsible for the synthesis of L-tryptophan from indole and L-serine.</text>
</comment>
<comment type="similarity">
    <text evidence="4">Belongs to the TrpB family.</text>
</comment>
<dbReference type="GO" id="GO:0004834">
    <property type="term" value="F:tryptophan synthase activity"/>
    <property type="evidence" value="ECO:0007669"/>
    <property type="project" value="UniProtKB-EC"/>
</dbReference>
<comment type="cofactor">
    <cofactor evidence="1">
        <name>pyridoxal 5'-phosphate</name>
        <dbReference type="ChEBI" id="CHEBI:597326"/>
    </cofactor>
</comment>
<keyword evidence="7" id="KW-0028">Amino-acid biosynthesis</keyword>
<evidence type="ECO:0000256" key="4">
    <source>
        <dbReference type="ARBA" id="ARBA00009982"/>
    </source>
</evidence>
<feature type="domain" description="Tryptophan synthase beta chain-like PALP" evidence="13">
    <location>
        <begin position="154"/>
        <end position="463"/>
    </location>
</feature>
<evidence type="ECO:0000256" key="3">
    <source>
        <dbReference type="ARBA" id="ARBA00004733"/>
    </source>
</evidence>
<evidence type="ECO:0000256" key="7">
    <source>
        <dbReference type="ARBA" id="ARBA00022605"/>
    </source>
</evidence>
<dbReference type="EC" id="4.2.1.20" evidence="6"/>
<dbReference type="Pfam" id="PF00291">
    <property type="entry name" value="PALP"/>
    <property type="match status" value="1"/>
</dbReference>
<keyword evidence="8" id="KW-0822">Tryptophan biosynthesis</keyword>
<evidence type="ECO:0000313" key="14">
    <source>
        <dbReference type="EMBL" id="NGY06132.1"/>
    </source>
</evidence>
<comment type="caution">
    <text evidence="14">The sequence shown here is derived from an EMBL/GenBank/DDBJ whole genome shotgun (WGS) entry which is preliminary data.</text>
</comment>
<evidence type="ECO:0000256" key="1">
    <source>
        <dbReference type="ARBA" id="ARBA00001933"/>
    </source>
</evidence>
<dbReference type="Proteomes" id="UP000472676">
    <property type="component" value="Unassembled WGS sequence"/>
</dbReference>
<evidence type="ECO:0000256" key="9">
    <source>
        <dbReference type="ARBA" id="ARBA00022898"/>
    </source>
</evidence>
<dbReference type="GO" id="GO:0005737">
    <property type="term" value="C:cytoplasm"/>
    <property type="evidence" value="ECO:0007669"/>
    <property type="project" value="TreeGrafter"/>
</dbReference>
<evidence type="ECO:0000256" key="2">
    <source>
        <dbReference type="ARBA" id="ARBA00002786"/>
    </source>
</evidence>
<keyword evidence="9" id="KW-0663">Pyridoxal phosphate</keyword>
<evidence type="ECO:0000256" key="10">
    <source>
        <dbReference type="ARBA" id="ARBA00023141"/>
    </source>
</evidence>
<evidence type="ECO:0000259" key="13">
    <source>
        <dbReference type="Pfam" id="PF00291"/>
    </source>
</evidence>
<sequence length="481" mass="53025">MSGNNDKGQDSGAFYDDLEKLLVQQVTRQPELLDLRLRLAELYYETRKIAPFLEQARYMHAHIRNAAQSEEWRKVLSMGRMIAASDPLFAEAVIGDKIEFIGSRSISPKVAYTRIGEEERFRKPLAEIAEAYEAVRKDPRFIAELDNEMIQSAGHPSSLQLAGRLSDHVGGARIYLKREDINSQPAHLLAAVLGQALLAKRMGKKSLVAFSPTGRSGVVVASVASRLGMQAEIFMDSEQMQLQAGSVFRMWLMGAHVNEGGLGRRRDGGVRNEVWDHWARNSADSFLVMGLDAAPHPYPMLTLELASIAGRECRRQLYAISKKAPDLLVARAGDNADAVGLFPPFLRAPGTRLVCVEGQDELEPAVEKGGSITQPLTLKEQQRAAAIMEGMDYPRTTREHAWLKASGRVEYVKGSVGAAKRAMFDVSKHEGVIPAIQTAFALGWACQEAAKMSPEQTVIVMMSENVDKNIWQIGKAMGVPL</sequence>
<dbReference type="Gene3D" id="3.40.50.1100">
    <property type="match status" value="2"/>
</dbReference>
<organism evidence="14 15">
    <name type="scientific">Solimonas terrae</name>
    <dbReference type="NCBI Taxonomy" id="1396819"/>
    <lineage>
        <taxon>Bacteria</taxon>
        <taxon>Pseudomonadati</taxon>
        <taxon>Pseudomonadota</taxon>
        <taxon>Gammaproteobacteria</taxon>
        <taxon>Nevskiales</taxon>
        <taxon>Nevskiaceae</taxon>
        <taxon>Solimonas</taxon>
    </lineage>
</organism>
<proteinExistence type="inferred from homology"/>
<dbReference type="SUPFAM" id="SSF53686">
    <property type="entry name" value="Tryptophan synthase beta subunit-like PLP-dependent enzymes"/>
    <property type="match status" value="1"/>
</dbReference>
<dbReference type="InterPro" id="IPR036052">
    <property type="entry name" value="TrpB-like_PALP_sf"/>
</dbReference>
<dbReference type="InterPro" id="IPR001926">
    <property type="entry name" value="TrpB-like_PALP"/>
</dbReference>
<dbReference type="PANTHER" id="PTHR48077">
    <property type="entry name" value="TRYPTOPHAN SYNTHASE-RELATED"/>
    <property type="match status" value="1"/>
</dbReference>
<dbReference type="RefSeq" id="WP_166259054.1">
    <property type="nucleotide sequence ID" value="NZ_JAAMOW010000008.1"/>
</dbReference>
<evidence type="ECO:0000256" key="6">
    <source>
        <dbReference type="ARBA" id="ARBA00012043"/>
    </source>
</evidence>
<keyword evidence="10" id="KW-0057">Aromatic amino acid biosynthesis</keyword>
<dbReference type="InterPro" id="IPR023026">
    <property type="entry name" value="Trp_synth_beta/beta-like"/>
</dbReference>
<comment type="subunit">
    <text evidence="5">Tetramer of two alpha and two beta chains.</text>
</comment>
<reference evidence="14 15" key="1">
    <citation type="journal article" date="2014" name="Int. J. Syst. Evol. Microbiol.">
        <title>Solimonas terrae sp. nov., isolated from soil.</title>
        <authorList>
            <person name="Kim S.J."/>
            <person name="Moon J.Y."/>
            <person name="Weon H.Y."/>
            <person name="Ahn J.H."/>
            <person name="Chen W.M."/>
            <person name="Kwon S.W."/>
        </authorList>
    </citation>
    <scope>NUCLEOTIDE SEQUENCE [LARGE SCALE GENOMIC DNA]</scope>
    <source>
        <strain evidence="14 15">KIS83-12</strain>
    </source>
</reference>
<dbReference type="EMBL" id="JAAMOW010000008">
    <property type="protein sequence ID" value="NGY06132.1"/>
    <property type="molecule type" value="Genomic_DNA"/>
</dbReference>
<gene>
    <name evidence="14" type="ORF">G7Y85_15260</name>
</gene>
<accession>A0A6M2BTY0</accession>
<keyword evidence="15" id="KW-1185">Reference proteome</keyword>
<evidence type="ECO:0000256" key="5">
    <source>
        <dbReference type="ARBA" id="ARBA00011270"/>
    </source>
</evidence>
<keyword evidence="11" id="KW-0456">Lyase</keyword>
<comment type="catalytic activity">
    <reaction evidence="12">
        <text>(1S,2R)-1-C-(indol-3-yl)glycerol 3-phosphate + L-serine = D-glyceraldehyde 3-phosphate + L-tryptophan + H2O</text>
        <dbReference type="Rhea" id="RHEA:10532"/>
        <dbReference type="ChEBI" id="CHEBI:15377"/>
        <dbReference type="ChEBI" id="CHEBI:33384"/>
        <dbReference type="ChEBI" id="CHEBI:57912"/>
        <dbReference type="ChEBI" id="CHEBI:58866"/>
        <dbReference type="ChEBI" id="CHEBI:59776"/>
        <dbReference type="EC" id="4.2.1.20"/>
    </reaction>
</comment>
<evidence type="ECO:0000256" key="12">
    <source>
        <dbReference type="ARBA" id="ARBA00049047"/>
    </source>
</evidence>
<dbReference type="PANTHER" id="PTHR48077:SF3">
    <property type="entry name" value="TRYPTOPHAN SYNTHASE"/>
    <property type="match status" value="1"/>
</dbReference>
<name>A0A6M2BTY0_9GAMM</name>
<evidence type="ECO:0000256" key="8">
    <source>
        <dbReference type="ARBA" id="ARBA00022822"/>
    </source>
</evidence>
<dbReference type="AlphaFoldDB" id="A0A6M2BTY0"/>
<protein>
    <recommendedName>
        <fullName evidence="6">tryptophan synthase</fullName>
        <ecNumber evidence="6">4.2.1.20</ecNumber>
    </recommendedName>
</protein>